<dbReference type="InterPro" id="IPR001173">
    <property type="entry name" value="Glyco_trans_2-like"/>
</dbReference>
<comment type="caution">
    <text evidence="12">The sequence shown here is derived from an EMBL/GenBank/DDBJ whole genome shotgun (WGS) entry which is preliminary data.</text>
</comment>
<accession>A0ABS2L0K8</accession>
<evidence type="ECO:0000256" key="3">
    <source>
        <dbReference type="ARBA" id="ARBA00022676"/>
    </source>
</evidence>
<dbReference type="EMBL" id="JAFBBU010000001">
    <property type="protein sequence ID" value="MBM7470612.1"/>
    <property type="molecule type" value="Genomic_DNA"/>
</dbReference>
<evidence type="ECO:0000256" key="8">
    <source>
        <dbReference type="ARBA" id="ARBA00038120"/>
    </source>
</evidence>
<keyword evidence="2" id="KW-1003">Cell membrane</keyword>
<keyword evidence="13" id="KW-1185">Reference proteome</keyword>
<evidence type="ECO:0000256" key="6">
    <source>
        <dbReference type="ARBA" id="ARBA00037281"/>
    </source>
</evidence>
<evidence type="ECO:0000256" key="9">
    <source>
        <dbReference type="ARBA" id="ARBA00040345"/>
    </source>
</evidence>
<dbReference type="PANTHER" id="PTHR43646:SF2">
    <property type="entry name" value="GLYCOSYLTRANSFERASE 2-LIKE DOMAIN-CONTAINING PROTEIN"/>
    <property type="match status" value="1"/>
</dbReference>
<dbReference type="Gene3D" id="3.90.550.10">
    <property type="entry name" value="Spore Coat Polysaccharide Biosynthesis Protein SpsA, Chain A"/>
    <property type="match status" value="1"/>
</dbReference>
<dbReference type="SUPFAM" id="SSF53448">
    <property type="entry name" value="Nucleotide-diphospho-sugar transferases"/>
    <property type="match status" value="1"/>
</dbReference>
<keyword evidence="4" id="KW-0808">Transferase</keyword>
<keyword evidence="3" id="KW-0328">Glycosyltransferase</keyword>
<evidence type="ECO:0000313" key="13">
    <source>
        <dbReference type="Proteomes" id="UP000776164"/>
    </source>
</evidence>
<gene>
    <name evidence="12" type="ORF">JOE66_000246</name>
</gene>
<sequence length="166" mass="16881">MTGGEKSQGSARAHLTALHAGLILDEIGVMFLGAVAVTAARNRARPCASSDALSGMTAIAAAGWALAAAVSPRSHERRTKTVEASSALSVSVVIPAKNDAVALARCLEALERQTRRPDEIIVIDNASTDSTADVARIAGARVLAQIVPGIPAAAGAGYDAARCDII</sequence>
<keyword evidence="10" id="KW-1133">Transmembrane helix</keyword>
<evidence type="ECO:0000256" key="1">
    <source>
        <dbReference type="ARBA" id="ARBA00004236"/>
    </source>
</evidence>
<evidence type="ECO:0000256" key="7">
    <source>
        <dbReference type="ARBA" id="ARBA00037904"/>
    </source>
</evidence>
<keyword evidence="10" id="KW-0812">Transmembrane</keyword>
<evidence type="ECO:0000256" key="10">
    <source>
        <dbReference type="SAM" id="Phobius"/>
    </source>
</evidence>
<name>A0ABS2L0K8_9MICO</name>
<feature type="domain" description="Glycosyltransferase 2-like" evidence="11">
    <location>
        <begin position="91"/>
        <end position="166"/>
    </location>
</feature>
<dbReference type="RefSeq" id="WP_307826991.1">
    <property type="nucleotide sequence ID" value="NZ_BAAAHT010000018.1"/>
</dbReference>
<dbReference type="InterPro" id="IPR029044">
    <property type="entry name" value="Nucleotide-diphossugar_trans"/>
</dbReference>
<dbReference type="PANTHER" id="PTHR43646">
    <property type="entry name" value="GLYCOSYLTRANSFERASE"/>
    <property type="match status" value="1"/>
</dbReference>
<keyword evidence="5 10" id="KW-0472">Membrane</keyword>
<feature type="transmembrane region" description="Helical" evidence="10">
    <location>
        <begin position="20"/>
        <end position="40"/>
    </location>
</feature>
<evidence type="ECO:0000256" key="2">
    <source>
        <dbReference type="ARBA" id="ARBA00022475"/>
    </source>
</evidence>
<dbReference type="Pfam" id="PF00535">
    <property type="entry name" value="Glycos_transf_2"/>
    <property type="match status" value="1"/>
</dbReference>
<evidence type="ECO:0000256" key="5">
    <source>
        <dbReference type="ARBA" id="ARBA00023136"/>
    </source>
</evidence>
<evidence type="ECO:0000256" key="4">
    <source>
        <dbReference type="ARBA" id="ARBA00022679"/>
    </source>
</evidence>
<reference evidence="12 13" key="1">
    <citation type="submission" date="2021-01" db="EMBL/GenBank/DDBJ databases">
        <title>Sequencing the genomes of 1000 actinobacteria strains.</title>
        <authorList>
            <person name="Klenk H.-P."/>
        </authorList>
    </citation>
    <scope>NUCLEOTIDE SEQUENCE [LARGE SCALE GENOMIC DNA]</scope>
    <source>
        <strain evidence="12 13">DSM 13057</strain>
    </source>
</reference>
<dbReference type="CDD" id="cd00761">
    <property type="entry name" value="Glyco_tranf_GTA_type"/>
    <property type="match status" value="1"/>
</dbReference>
<comment type="similarity">
    <text evidence="8">Belongs to the glycosyltransferase 2 family. CrtQ subfamily.</text>
</comment>
<dbReference type="Proteomes" id="UP000776164">
    <property type="component" value="Unassembled WGS sequence"/>
</dbReference>
<evidence type="ECO:0000259" key="11">
    <source>
        <dbReference type="Pfam" id="PF00535"/>
    </source>
</evidence>
<comment type="pathway">
    <text evidence="7">Carotenoid biosynthesis; staphyloxanthin biosynthesis; staphyloxanthin from farnesyl diphosphate: step 4/5.</text>
</comment>
<organism evidence="12 13">
    <name type="scientific">Subtercola frigoramans</name>
    <dbReference type="NCBI Taxonomy" id="120298"/>
    <lineage>
        <taxon>Bacteria</taxon>
        <taxon>Bacillati</taxon>
        <taxon>Actinomycetota</taxon>
        <taxon>Actinomycetes</taxon>
        <taxon>Micrococcales</taxon>
        <taxon>Microbacteriaceae</taxon>
        <taxon>Subtercola</taxon>
    </lineage>
</organism>
<protein>
    <recommendedName>
        <fullName evidence="9">4,4'-diaponeurosporenoate glycosyltransferase</fullName>
    </recommendedName>
</protein>
<comment type="subcellular location">
    <subcellularLocation>
        <location evidence="1">Cell membrane</location>
    </subcellularLocation>
</comment>
<comment type="function">
    <text evidence="6">Catalyzes the glycosylation of 4,4'-diaponeurosporenoate, i.e. the esterification of glucose at the C1'' position with the carboxyl group of 4,4'-diaponeurosporenic acid, to form glycosyl-4,4'-diaponeurosporenoate. This is a step in the biosynthesis of staphyloxanthin, an orange pigment present in most staphylococci strains.</text>
</comment>
<proteinExistence type="inferred from homology"/>
<evidence type="ECO:0000313" key="12">
    <source>
        <dbReference type="EMBL" id="MBM7470612.1"/>
    </source>
</evidence>